<protein>
    <submittedName>
        <fullName evidence="1">Uncharacterized protein</fullName>
    </submittedName>
</protein>
<sequence>MVKRTKKHFIPYNEYEDRRFGMKWATAFAMDELSQGIKDNYDQAMQVNQVLPQMSRQDIDVCLQQAFTRHQAIAIQLNHRDAYGHIENEVVGYFTGQANGQALYFKGQWIAWSEIRHIRLLKEKKWSDLEK</sequence>
<organism evidence="1 2">
    <name type="scientific">Aerococcus kribbianus</name>
    <dbReference type="NCBI Taxonomy" id="2999064"/>
    <lineage>
        <taxon>Bacteria</taxon>
        <taxon>Bacillati</taxon>
        <taxon>Bacillota</taxon>
        <taxon>Bacilli</taxon>
        <taxon>Lactobacillales</taxon>
        <taxon>Aerococcaceae</taxon>
        <taxon>Aerococcus</taxon>
    </lineage>
</organism>
<dbReference type="EMBL" id="JAPRFR010000001">
    <property type="protein sequence ID" value="MCZ0725421.1"/>
    <property type="molecule type" value="Genomic_DNA"/>
</dbReference>
<name>A0A9X3FP46_9LACT</name>
<evidence type="ECO:0000313" key="2">
    <source>
        <dbReference type="Proteomes" id="UP001146670"/>
    </source>
</evidence>
<proteinExistence type="predicted"/>
<dbReference type="AlphaFoldDB" id="A0A9X3FP46"/>
<reference evidence="1" key="1">
    <citation type="submission" date="2022-12" db="EMBL/GenBank/DDBJ databases">
        <title>Description and comparative metabolic analysis of Aerococcus sp. nov., isolated from the feces of a pig.</title>
        <authorList>
            <person name="Chang Y.-H."/>
        </authorList>
    </citation>
    <scope>NUCLEOTIDE SEQUENCE</scope>
    <source>
        <strain evidence="1">YH-aer222</strain>
    </source>
</reference>
<dbReference type="RefSeq" id="WP_268751738.1">
    <property type="nucleotide sequence ID" value="NZ_JAPRFQ010000001.1"/>
</dbReference>
<keyword evidence="2" id="KW-1185">Reference proteome</keyword>
<dbReference type="Proteomes" id="UP001146670">
    <property type="component" value="Unassembled WGS sequence"/>
</dbReference>
<gene>
    <name evidence="1" type="ORF">OW157_02425</name>
</gene>
<evidence type="ECO:0000313" key="1">
    <source>
        <dbReference type="EMBL" id="MCZ0725421.1"/>
    </source>
</evidence>
<comment type="caution">
    <text evidence="1">The sequence shown here is derived from an EMBL/GenBank/DDBJ whole genome shotgun (WGS) entry which is preliminary data.</text>
</comment>
<accession>A0A9X3FP46</accession>